<evidence type="ECO:0000256" key="1">
    <source>
        <dbReference type="SAM" id="SignalP"/>
    </source>
</evidence>
<keyword evidence="4" id="KW-1185">Reference proteome</keyword>
<feature type="chain" id="PRO_5016569702" description="YtkA-like domain-containing protein" evidence="1">
    <location>
        <begin position="21"/>
        <end position="127"/>
    </location>
</feature>
<proteinExistence type="predicted"/>
<keyword evidence="1" id="KW-0732">Signal</keyword>
<accession>A0A366MSJ2</accession>
<name>A0A366MSJ2_9BACT</name>
<evidence type="ECO:0000313" key="3">
    <source>
        <dbReference type="EMBL" id="RBQ28813.1"/>
    </source>
</evidence>
<organism evidence="3 4">
    <name type="scientific">Aliarcobacter vitoriensis</name>
    <dbReference type="NCBI Taxonomy" id="2011099"/>
    <lineage>
        <taxon>Bacteria</taxon>
        <taxon>Pseudomonadati</taxon>
        <taxon>Campylobacterota</taxon>
        <taxon>Epsilonproteobacteria</taxon>
        <taxon>Campylobacterales</taxon>
        <taxon>Arcobacteraceae</taxon>
        <taxon>Aliarcobacter</taxon>
    </lineage>
</organism>
<feature type="signal peptide" evidence="1">
    <location>
        <begin position="1"/>
        <end position="20"/>
    </location>
</feature>
<dbReference type="AlphaFoldDB" id="A0A366MSJ2"/>
<gene>
    <name evidence="3" type="ORF">CRU91_07400</name>
</gene>
<protein>
    <recommendedName>
        <fullName evidence="2">YtkA-like domain-containing protein</fullName>
    </recommendedName>
</protein>
<dbReference type="OrthoDB" id="5339750at2"/>
<dbReference type="InterPro" id="IPR032693">
    <property type="entry name" value="YtkA-like_dom"/>
</dbReference>
<evidence type="ECO:0000259" key="2">
    <source>
        <dbReference type="Pfam" id="PF13115"/>
    </source>
</evidence>
<comment type="caution">
    <text evidence="3">The sequence shown here is derived from an EMBL/GenBank/DDBJ whole genome shotgun (WGS) entry which is preliminary data.</text>
</comment>
<sequence length="127" mass="14661">MRNIFKVFIALFLTATFLNANSLNEKFEVDGYSVELVSKRDLSVGSNEFFTKITKDGKIVEGAELRVKFFMPEMPGMPYMDHDGEGVFEANQYKFIINFCMDGTWQYHLRFKTSDDKVHSIKSSVSF</sequence>
<dbReference type="Pfam" id="PF13115">
    <property type="entry name" value="YtkA"/>
    <property type="match status" value="1"/>
</dbReference>
<reference evidence="3 4" key="1">
    <citation type="submission" date="2017-10" db="EMBL/GenBank/DDBJ databases">
        <title>Genomics of the genus Arcobacter.</title>
        <authorList>
            <person name="Perez-Cataluna A."/>
            <person name="Figueras M.J."/>
        </authorList>
    </citation>
    <scope>NUCLEOTIDE SEQUENCE [LARGE SCALE GENOMIC DNA]</scope>
    <source>
        <strain evidence="3 4">CECT 9230</strain>
    </source>
</reference>
<feature type="domain" description="YtkA-like" evidence="2">
    <location>
        <begin position="29"/>
        <end position="109"/>
    </location>
</feature>
<dbReference type="EMBL" id="PDKB01000011">
    <property type="protein sequence ID" value="RBQ28813.1"/>
    <property type="molecule type" value="Genomic_DNA"/>
</dbReference>
<dbReference type="RefSeq" id="WP_113894589.1">
    <property type="nucleotide sequence ID" value="NZ_JANJGA010000011.1"/>
</dbReference>
<evidence type="ECO:0000313" key="4">
    <source>
        <dbReference type="Proteomes" id="UP000252669"/>
    </source>
</evidence>
<dbReference type="Proteomes" id="UP000252669">
    <property type="component" value="Unassembled WGS sequence"/>
</dbReference>